<reference evidence="2" key="1">
    <citation type="submission" date="2023-03" db="EMBL/GenBank/DDBJ databases">
        <title>Massive genome expansion in bonnet fungi (Mycena s.s.) driven by repeated elements and novel gene families across ecological guilds.</title>
        <authorList>
            <consortium name="Lawrence Berkeley National Laboratory"/>
            <person name="Harder C.B."/>
            <person name="Miyauchi S."/>
            <person name="Viragh M."/>
            <person name="Kuo A."/>
            <person name="Thoen E."/>
            <person name="Andreopoulos B."/>
            <person name="Lu D."/>
            <person name="Skrede I."/>
            <person name="Drula E."/>
            <person name="Henrissat B."/>
            <person name="Morin E."/>
            <person name="Kohler A."/>
            <person name="Barry K."/>
            <person name="LaButti K."/>
            <person name="Morin E."/>
            <person name="Salamov A."/>
            <person name="Lipzen A."/>
            <person name="Mereny Z."/>
            <person name="Hegedus B."/>
            <person name="Baldrian P."/>
            <person name="Stursova M."/>
            <person name="Weitz H."/>
            <person name="Taylor A."/>
            <person name="Grigoriev I.V."/>
            <person name="Nagy L.G."/>
            <person name="Martin F."/>
            <person name="Kauserud H."/>
        </authorList>
    </citation>
    <scope>NUCLEOTIDE SEQUENCE</scope>
    <source>
        <strain evidence="2">CBHHK002</strain>
    </source>
</reference>
<sequence length="229" mass="24842">MASVLPTPHETRVDASRTHHRLVGPRALESAQSGRRRLVRGENRADPNQTGRPLPQPPQLCKMPLPQQPDRTPPEESDLRPRFMRFLLPEDDTMAGLSLTLIRSLTVDVGPCASGVDVLRKVLEEFGVREAEGENSNDHRGTVTLTEIGGLIVDGWGTFPELEGEEGLGEPLSEPEVLAVCHAAPNHPIRKCGLTLRRVRAAESGGEEGSSEPNCEPVLGSTLHPPSKS</sequence>
<feature type="region of interest" description="Disordered" evidence="1">
    <location>
        <begin position="200"/>
        <end position="229"/>
    </location>
</feature>
<evidence type="ECO:0000313" key="3">
    <source>
        <dbReference type="Proteomes" id="UP001218218"/>
    </source>
</evidence>
<proteinExistence type="predicted"/>
<protein>
    <submittedName>
        <fullName evidence="2">Uncharacterized protein</fullName>
    </submittedName>
</protein>
<feature type="region of interest" description="Disordered" evidence="1">
    <location>
        <begin position="1"/>
        <end position="78"/>
    </location>
</feature>
<organism evidence="2 3">
    <name type="scientific">Mycena albidolilacea</name>
    <dbReference type="NCBI Taxonomy" id="1033008"/>
    <lineage>
        <taxon>Eukaryota</taxon>
        <taxon>Fungi</taxon>
        <taxon>Dikarya</taxon>
        <taxon>Basidiomycota</taxon>
        <taxon>Agaricomycotina</taxon>
        <taxon>Agaricomycetes</taxon>
        <taxon>Agaricomycetidae</taxon>
        <taxon>Agaricales</taxon>
        <taxon>Marasmiineae</taxon>
        <taxon>Mycenaceae</taxon>
        <taxon>Mycena</taxon>
    </lineage>
</organism>
<comment type="caution">
    <text evidence="2">The sequence shown here is derived from an EMBL/GenBank/DDBJ whole genome shotgun (WGS) entry which is preliminary data.</text>
</comment>
<evidence type="ECO:0000313" key="2">
    <source>
        <dbReference type="EMBL" id="KAJ7325871.1"/>
    </source>
</evidence>
<accession>A0AAD6ZJD5</accession>
<dbReference type="Proteomes" id="UP001218218">
    <property type="component" value="Unassembled WGS sequence"/>
</dbReference>
<keyword evidence="3" id="KW-1185">Reference proteome</keyword>
<evidence type="ECO:0000256" key="1">
    <source>
        <dbReference type="SAM" id="MobiDB-lite"/>
    </source>
</evidence>
<name>A0AAD6ZJD5_9AGAR</name>
<gene>
    <name evidence="2" type="ORF">DFH08DRAFT_886346</name>
</gene>
<dbReference type="AlphaFoldDB" id="A0AAD6ZJD5"/>
<dbReference type="EMBL" id="JARIHO010000043">
    <property type="protein sequence ID" value="KAJ7325871.1"/>
    <property type="molecule type" value="Genomic_DNA"/>
</dbReference>